<dbReference type="AlphaFoldDB" id="A0A0F9S865"/>
<feature type="transmembrane region" description="Helical" evidence="1">
    <location>
        <begin position="103"/>
        <end position="125"/>
    </location>
</feature>
<evidence type="ECO:0000313" key="2">
    <source>
        <dbReference type="EMBL" id="KKN65100.1"/>
    </source>
</evidence>
<feature type="transmembrane region" description="Helical" evidence="1">
    <location>
        <begin position="6"/>
        <end position="25"/>
    </location>
</feature>
<keyword evidence="1" id="KW-0472">Membrane</keyword>
<proteinExistence type="predicted"/>
<dbReference type="EMBL" id="LAZR01000534">
    <property type="protein sequence ID" value="KKN65100.1"/>
    <property type="molecule type" value="Genomic_DNA"/>
</dbReference>
<gene>
    <name evidence="2" type="ORF">LCGC14_0484880</name>
</gene>
<feature type="transmembrane region" description="Helical" evidence="1">
    <location>
        <begin position="77"/>
        <end position="97"/>
    </location>
</feature>
<organism evidence="2">
    <name type="scientific">marine sediment metagenome</name>
    <dbReference type="NCBI Taxonomy" id="412755"/>
    <lineage>
        <taxon>unclassified sequences</taxon>
        <taxon>metagenomes</taxon>
        <taxon>ecological metagenomes</taxon>
    </lineage>
</organism>
<keyword evidence="1" id="KW-0812">Transmembrane</keyword>
<sequence length="130" mass="14121">MGNLMSIVMIVFTINLFLIIGGYNVGREAISAVFDIPDDNSQFSFNPNATGAIPINPQTNTFESSQSTFNFVDAIKLPFEMAGIIISLVIAPINIAFALGMPFAINLLLFGPMTIMFYIAIFIWFRGGGG</sequence>
<evidence type="ECO:0000256" key="1">
    <source>
        <dbReference type="SAM" id="Phobius"/>
    </source>
</evidence>
<comment type="caution">
    <text evidence="2">The sequence shown here is derived from an EMBL/GenBank/DDBJ whole genome shotgun (WGS) entry which is preliminary data.</text>
</comment>
<accession>A0A0F9S865</accession>
<protein>
    <submittedName>
        <fullName evidence="2">Uncharacterized protein</fullName>
    </submittedName>
</protein>
<reference evidence="2" key="1">
    <citation type="journal article" date="2015" name="Nature">
        <title>Complex archaea that bridge the gap between prokaryotes and eukaryotes.</title>
        <authorList>
            <person name="Spang A."/>
            <person name="Saw J.H."/>
            <person name="Jorgensen S.L."/>
            <person name="Zaremba-Niedzwiedzka K."/>
            <person name="Martijn J."/>
            <person name="Lind A.E."/>
            <person name="van Eijk R."/>
            <person name="Schleper C."/>
            <person name="Guy L."/>
            <person name="Ettema T.J."/>
        </authorList>
    </citation>
    <scope>NUCLEOTIDE SEQUENCE</scope>
</reference>
<keyword evidence="1" id="KW-1133">Transmembrane helix</keyword>
<name>A0A0F9S865_9ZZZZ</name>